<dbReference type="SUPFAM" id="SSF69360">
    <property type="entry name" value="Cell wall binding repeat"/>
    <property type="match status" value="1"/>
</dbReference>
<dbReference type="InterPro" id="IPR032774">
    <property type="entry name" value="WG_beta_rep"/>
</dbReference>
<proteinExistence type="predicted"/>
<keyword evidence="1" id="KW-0732">Signal</keyword>
<dbReference type="AlphaFoldDB" id="A0A831VQC8"/>
<comment type="caution">
    <text evidence="2">The sequence shown here is derived from an EMBL/GenBank/DDBJ whole genome shotgun (WGS) entry which is preliminary data.</text>
</comment>
<organism evidence="2">
    <name type="scientific">Pricia antarctica</name>
    <dbReference type="NCBI Taxonomy" id="641691"/>
    <lineage>
        <taxon>Bacteria</taxon>
        <taxon>Pseudomonadati</taxon>
        <taxon>Bacteroidota</taxon>
        <taxon>Flavobacteriia</taxon>
        <taxon>Flavobacteriales</taxon>
        <taxon>Flavobacteriaceae</taxon>
        <taxon>Pricia</taxon>
    </lineage>
</organism>
<protein>
    <submittedName>
        <fullName evidence="2">WG repeat-containing protein</fullName>
    </submittedName>
</protein>
<dbReference type="PANTHER" id="PTHR37841">
    <property type="entry name" value="GLR2918 PROTEIN"/>
    <property type="match status" value="1"/>
</dbReference>
<name>A0A831VQC8_9FLAO</name>
<dbReference type="EMBL" id="DRGL01000010">
    <property type="protein sequence ID" value="HEA19592.1"/>
    <property type="molecule type" value="Genomic_DNA"/>
</dbReference>
<evidence type="ECO:0000313" key="2">
    <source>
        <dbReference type="EMBL" id="HEA19592.1"/>
    </source>
</evidence>
<gene>
    <name evidence="2" type="ORF">ENH87_01580</name>
</gene>
<dbReference type="Proteomes" id="UP000886191">
    <property type="component" value="Unassembled WGS sequence"/>
</dbReference>
<feature type="chain" id="PRO_5032305746" evidence="1">
    <location>
        <begin position="21"/>
        <end position="376"/>
    </location>
</feature>
<reference evidence="2" key="1">
    <citation type="journal article" date="2020" name="mSystems">
        <title>Genome- and Community-Level Interaction Insights into Carbon Utilization and Element Cycling Functions of Hydrothermarchaeota in Hydrothermal Sediment.</title>
        <authorList>
            <person name="Zhou Z."/>
            <person name="Liu Y."/>
            <person name="Xu W."/>
            <person name="Pan J."/>
            <person name="Luo Z.H."/>
            <person name="Li M."/>
        </authorList>
    </citation>
    <scope>NUCLEOTIDE SEQUENCE [LARGE SCALE GENOMIC DNA]</scope>
    <source>
        <strain evidence="2">HyVt-345</strain>
    </source>
</reference>
<dbReference type="Pfam" id="PF14903">
    <property type="entry name" value="WG_beta_rep"/>
    <property type="match status" value="5"/>
</dbReference>
<sequence>MKTKHFLILTLLTSFSTIFAQELALVREGGNFGYIDTSAKFVIETQFKDAKSFSNGLAAAGQDKKWGFIDASGKWVIEPQYDKVKDFNSGFALVLKDDQWHYIDKKGQSLEIPTTSDKLYDFEEGVALFRSGEKIGLLGTDGKLVLEPTYDVIKDFENGHAKVKKGEQWGMIDASGKEVIPASYEDIGNAWSPNGVYAKKDGVYGIVYNGNFNAIDGAVDVWAFYGDAKLTYAKKDDKIGFVDRTGKWVIEPQFDKARAFSDGLAPVANGKNWGYINEKGEMVIEPKYRDAEVFSDGLAPVKDKDWGFIDTSGKVVIPMDYDITAGLAFLSGKNEKGFIDGLARVKTKKGWGFLDKNGKLLGDTWFENAEPFEAVK</sequence>
<dbReference type="PANTHER" id="PTHR37841:SF1">
    <property type="entry name" value="DUF3298 DOMAIN-CONTAINING PROTEIN"/>
    <property type="match status" value="1"/>
</dbReference>
<accession>A0A831VQC8</accession>
<evidence type="ECO:0000256" key="1">
    <source>
        <dbReference type="SAM" id="SignalP"/>
    </source>
</evidence>
<feature type="signal peptide" evidence="1">
    <location>
        <begin position="1"/>
        <end position="20"/>
    </location>
</feature>